<evidence type="ECO:0008006" key="12">
    <source>
        <dbReference type="Google" id="ProtNLM"/>
    </source>
</evidence>
<protein>
    <recommendedName>
        <fullName evidence="12">Transcription factor MYB3R-3-like</fullName>
    </recommendedName>
</protein>
<feature type="compositionally biased region" description="Polar residues" evidence="7">
    <location>
        <begin position="454"/>
        <end position="470"/>
    </location>
</feature>
<dbReference type="PROSITE" id="PS51294">
    <property type="entry name" value="HTH_MYB"/>
    <property type="match status" value="3"/>
</dbReference>
<organism evidence="10 11">
    <name type="scientific">Ziziphus jujuba var. spinosa</name>
    <dbReference type="NCBI Taxonomy" id="714518"/>
    <lineage>
        <taxon>Eukaryota</taxon>
        <taxon>Viridiplantae</taxon>
        <taxon>Streptophyta</taxon>
        <taxon>Embryophyta</taxon>
        <taxon>Tracheophyta</taxon>
        <taxon>Spermatophyta</taxon>
        <taxon>Magnoliopsida</taxon>
        <taxon>eudicotyledons</taxon>
        <taxon>Gunneridae</taxon>
        <taxon>Pentapetalae</taxon>
        <taxon>rosids</taxon>
        <taxon>fabids</taxon>
        <taxon>Rosales</taxon>
        <taxon>Rhamnaceae</taxon>
        <taxon>Paliureae</taxon>
        <taxon>Ziziphus</taxon>
    </lineage>
</organism>
<evidence type="ECO:0000313" key="10">
    <source>
        <dbReference type="EMBL" id="KAH7513977.1"/>
    </source>
</evidence>
<evidence type="ECO:0000256" key="4">
    <source>
        <dbReference type="ARBA" id="ARBA00023125"/>
    </source>
</evidence>
<keyword evidence="6" id="KW-0539">Nucleus</keyword>
<evidence type="ECO:0000259" key="9">
    <source>
        <dbReference type="PROSITE" id="PS51294"/>
    </source>
</evidence>
<dbReference type="Gene3D" id="1.10.10.60">
    <property type="entry name" value="Homeodomain-like"/>
    <property type="match status" value="3"/>
</dbReference>
<keyword evidence="4" id="KW-0238">DNA-binding</keyword>
<feature type="domain" description="HTH myb-type" evidence="9">
    <location>
        <begin position="127"/>
        <end position="182"/>
    </location>
</feature>
<evidence type="ECO:0000259" key="8">
    <source>
        <dbReference type="PROSITE" id="PS50090"/>
    </source>
</evidence>
<dbReference type="PROSITE" id="PS50090">
    <property type="entry name" value="MYB_LIKE"/>
    <property type="match status" value="3"/>
</dbReference>
<dbReference type="FunFam" id="1.10.10.60:FF:000016">
    <property type="entry name" value="Transcriptional activator Myb isoform A"/>
    <property type="match status" value="1"/>
</dbReference>
<dbReference type="InterPro" id="IPR017930">
    <property type="entry name" value="Myb_dom"/>
</dbReference>
<dbReference type="FunFam" id="1.10.10.60:FF:000010">
    <property type="entry name" value="Transcriptional activator Myb isoform A"/>
    <property type="match status" value="1"/>
</dbReference>
<dbReference type="InterPro" id="IPR001005">
    <property type="entry name" value="SANT/Myb"/>
</dbReference>
<dbReference type="Proteomes" id="UP000813462">
    <property type="component" value="Unassembled WGS sequence"/>
</dbReference>
<dbReference type="PANTHER" id="PTHR45614:SF252">
    <property type="entry name" value="TRANSCRIPTION FACTOR MYB3R-2-LIKE"/>
    <property type="match status" value="1"/>
</dbReference>
<feature type="domain" description="Myb-like" evidence="8">
    <location>
        <begin position="179"/>
        <end position="229"/>
    </location>
</feature>
<comment type="subcellular location">
    <subcellularLocation>
        <location evidence="1">Nucleus</location>
    </subcellularLocation>
</comment>
<evidence type="ECO:0000256" key="6">
    <source>
        <dbReference type="ARBA" id="ARBA00023242"/>
    </source>
</evidence>
<feature type="domain" description="Myb-like" evidence="8">
    <location>
        <begin position="127"/>
        <end position="178"/>
    </location>
</feature>
<proteinExistence type="predicted"/>
<dbReference type="AlphaFoldDB" id="A0A978UGP6"/>
<evidence type="ECO:0000256" key="3">
    <source>
        <dbReference type="ARBA" id="ARBA00023015"/>
    </source>
</evidence>
<evidence type="ECO:0000256" key="2">
    <source>
        <dbReference type="ARBA" id="ARBA00022737"/>
    </source>
</evidence>
<dbReference type="CDD" id="cd00167">
    <property type="entry name" value="SANT"/>
    <property type="match status" value="3"/>
</dbReference>
<evidence type="ECO:0000256" key="5">
    <source>
        <dbReference type="ARBA" id="ARBA00023163"/>
    </source>
</evidence>
<feature type="domain" description="HTH myb-type" evidence="9">
    <location>
        <begin position="77"/>
        <end position="126"/>
    </location>
</feature>
<dbReference type="GO" id="GO:0000981">
    <property type="term" value="F:DNA-binding transcription factor activity, RNA polymerase II-specific"/>
    <property type="evidence" value="ECO:0007669"/>
    <property type="project" value="TreeGrafter"/>
</dbReference>
<dbReference type="SMART" id="SM00717">
    <property type="entry name" value="SANT"/>
    <property type="match status" value="3"/>
</dbReference>
<feature type="region of interest" description="Disordered" evidence="7">
    <location>
        <begin position="448"/>
        <end position="470"/>
    </location>
</feature>
<accession>A0A978UGP6</accession>
<evidence type="ECO:0000313" key="11">
    <source>
        <dbReference type="Proteomes" id="UP000813462"/>
    </source>
</evidence>
<evidence type="ECO:0000256" key="7">
    <source>
        <dbReference type="SAM" id="MobiDB-lite"/>
    </source>
</evidence>
<gene>
    <name evidence="10" type="ORF">FEM48_Zijuj11G0039900</name>
</gene>
<dbReference type="InterPro" id="IPR009057">
    <property type="entry name" value="Homeodomain-like_sf"/>
</dbReference>
<evidence type="ECO:0000256" key="1">
    <source>
        <dbReference type="ARBA" id="ARBA00004123"/>
    </source>
</evidence>
<keyword evidence="3" id="KW-0805">Transcription regulation</keyword>
<dbReference type="PANTHER" id="PTHR45614">
    <property type="entry name" value="MYB PROTEIN-RELATED"/>
    <property type="match status" value="1"/>
</dbReference>
<dbReference type="EMBL" id="JAEACU010000011">
    <property type="protein sequence ID" value="KAH7513977.1"/>
    <property type="molecule type" value="Genomic_DNA"/>
</dbReference>
<comment type="caution">
    <text evidence="10">The sequence shown here is derived from an EMBL/GenBank/DDBJ whole genome shotgun (WGS) entry which is preliminary data.</text>
</comment>
<feature type="domain" description="Myb-like" evidence="8">
    <location>
        <begin position="75"/>
        <end position="126"/>
    </location>
</feature>
<dbReference type="SUPFAM" id="SSF46689">
    <property type="entry name" value="Homeodomain-like"/>
    <property type="match status" value="2"/>
</dbReference>
<dbReference type="Pfam" id="PF00249">
    <property type="entry name" value="Myb_DNA-binding"/>
    <property type="match status" value="3"/>
</dbReference>
<dbReference type="GO" id="GO:0005634">
    <property type="term" value="C:nucleus"/>
    <property type="evidence" value="ECO:0007669"/>
    <property type="project" value="UniProtKB-SubCell"/>
</dbReference>
<reference evidence="10" key="1">
    <citation type="journal article" date="2021" name="Front. Plant Sci.">
        <title>Chromosome-Scale Genome Assembly for Chinese Sour Jujube and Insights Into Its Genome Evolution and Domestication Signature.</title>
        <authorList>
            <person name="Shen L.-Y."/>
            <person name="Luo H."/>
            <person name="Wang X.-L."/>
            <person name="Wang X.-M."/>
            <person name="Qiu X.-J."/>
            <person name="Liu H."/>
            <person name="Zhou S.-S."/>
            <person name="Jia K.-H."/>
            <person name="Nie S."/>
            <person name="Bao Y.-T."/>
            <person name="Zhang R.-G."/>
            <person name="Yun Q.-Z."/>
            <person name="Chai Y.-H."/>
            <person name="Lu J.-Y."/>
            <person name="Li Y."/>
            <person name="Zhao S.-W."/>
            <person name="Mao J.-F."/>
            <person name="Jia S.-G."/>
            <person name="Mao Y.-M."/>
        </authorList>
    </citation>
    <scope>NUCLEOTIDE SEQUENCE</scope>
    <source>
        <strain evidence="10">AT0</strain>
        <tissue evidence="10">Leaf</tissue>
    </source>
</reference>
<dbReference type="GO" id="GO:0000978">
    <property type="term" value="F:RNA polymerase II cis-regulatory region sequence-specific DNA binding"/>
    <property type="evidence" value="ECO:0007669"/>
    <property type="project" value="TreeGrafter"/>
</dbReference>
<keyword evidence="2" id="KW-0677">Repeat</keyword>
<dbReference type="InterPro" id="IPR050560">
    <property type="entry name" value="MYB_TF"/>
</dbReference>
<keyword evidence="5" id="KW-0804">Transcription</keyword>
<feature type="domain" description="HTH myb-type" evidence="9">
    <location>
        <begin position="183"/>
        <end position="233"/>
    </location>
</feature>
<name>A0A978UGP6_ZIZJJ</name>
<sequence length="581" mass="64786">MFVNDEVGPGVVILCKSFGLCDFTRDMMEKVKEEKEDFIVDSENEIGSSLCPLSECNYASPAFGTGSQIGRRHGPTRRRKGGWTEEEDNLLTTIVKKFNGRTWKKIAAYIPGRTDVQCFHRWQKVLNPDLVKGSWTKEEDDLIIRLVDKYGYKRWSTIAKYIPGRIGKQCRERWHNHLDPVIKRDIWTEEEESALAYYHQIFGNKWAEIARFLPGRTDNAIKNHWNCSLKRKSDLCSLDDGCQVHMCQTTSPDSSSCEISPACEKIGMQRRSSDGIISPTWELPLGDYACFMKIGLGNTLGQTTFSQEKTDKVVSLRSSEEGASGMTNKINEMQVDNSAKDSSLVVSSSDVSLNATASTRLNGEVVLPVASGTSESPKRLNHYNPGLVNLGVGNIPVNPHPSSLTREFDENTGQVGNRKKSHEILVCTEETNHGCLRYEPLSQENLGTPVGLKGSSSTDQKSPSCYSTPTERAQNLHVNYSSPESILRFSAMTFTNTPSIIRKRKSSAVYAKCSDVTSTPRWTVPSIQEIDINSQDFPNSKQGLISFFHRPETSVAVKSLERCLEHAFDVEKESAAVGIAK</sequence>